<protein>
    <submittedName>
        <fullName evidence="1">DUF493 family protein</fullName>
    </submittedName>
</protein>
<gene>
    <name evidence="1" type="ORF">D2V08_15975</name>
</gene>
<dbReference type="InterPro" id="IPR027471">
    <property type="entry name" value="YbeD-like_sf"/>
</dbReference>
<dbReference type="Pfam" id="PF04359">
    <property type="entry name" value="DUF493"/>
    <property type="match status" value="1"/>
</dbReference>
<dbReference type="Gene3D" id="3.30.70.260">
    <property type="match status" value="1"/>
</dbReference>
<dbReference type="Proteomes" id="UP000266067">
    <property type="component" value="Unassembled WGS sequence"/>
</dbReference>
<dbReference type="InterPro" id="IPR007454">
    <property type="entry name" value="UPF0250_YbeD-like"/>
</dbReference>
<evidence type="ECO:0000313" key="1">
    <source>
        <dbReference type="EMBL" id="RIV30579.1"/>
    </source>
</evidence>
<accession>A0A3A1N5R5</accession>
<name>A0A3A1N5R5_9FLAO</name>
<dbReference type="EMBL" id="QXFH01000077">
    <property type="protein sequence ID" value="RIV30579.1"/>
    <property type="molecule type" value="Genomic_DNA"/>
</dbReference>
<comment type="caution">
    <text evidence="1">The sequence shown here is derived from an EMBL/GenBank/DDBJ whole genome shotgun (WGS) entry which is preliminary data.</text>
</comment>
<proteinExistence type="predicted"/>
<dbReference type="AlphaFoldDB" id="A0A3A1N5R5"/>
<keyword evidence="2" id="KW-1185">Reference proteome</keyword>
<dbReference type="RefSeq" id="WP_119609355.1">
    <property type="nucleotide sequence ID" value="NZ_QXFH01000077.1"/>
</dbReference>
<dbReference type="OrthoDB" id="5616097at2"/>
<dbReference type="SUPFAM" id="SSF117991">
    <property type="entry name" value="YbeD/HP0495-like"/>
    <property type="match status" value="1"/>
</dbReference>
<evidence type="ECO:0000313" key="2">
    <source>
        <dbReference type="Proteomes" id="UP000266067"/>
    </source>
</evidence>
<sequence length="95" mass="10971">MDKKDTEEFYSKLREKLLETTNWPSNYLYKFIVPTDEERIAQIHGIFDNTGAVIESKKSKKGTYTSLSIMVHLKDPDEVILKYKEVSVVEGVISL</sequence>
<reference evidence="1 2" key="1">
    <citation type="submission" date="2018-08" db="EMBL/GenBank/DDBJ databases">
        <title>Proposal of Muricauda 72 sp.nov. and Muricauda NH166 sp.nov., isolated from seawater.</title>
        <authorList>
            <person name="Cheng H."/>
            <person name="Wu Y.-H."/>
            <person name="Guo L.-L."/>
            <person name="Xu X.-W."/>
        </authorList>
    </citation>
    <scope>NUCLEOTIDE SEQUENCE [LARGE SCALE GENOMIC DNA]</scope>
    <source>
        <strain evidence="1 2">KCTC 22173</strain>
    </source>
</reference>
<organism evidence="1 2">
    <name type="scientific">Flagellimonas lutimaris</name>
    <dbReference type="NCBI Taxonomy" id="475082"/>
    <lineage>
        <taxon>Bacteria</taxon>
        <taxon>Pseudomonadati</taxon>
        <taxon>Bacteroidota</taxon>
        <taxon>Flavobacteriia</taxon>
        <taxon>Flavobacteriales</taxon>
        <taxon>Flavobacteriaceae</taxon>
        <taxon>Flagellimonas</taxon>
    </lineage>
</organism>